<evidence type="ECO:0000313" key="2">
    <source>
        <dbReference type="Proteomes" id="UP001176940"/>
    </source>
</evidence>
<gene>
    <name evidence="1" type="ORF">RIMI_LOCUS11896545</name>
</gene>
<name>A0ABN9LQG1_9NEOB</name>
<dbReference type="EMBL" id="CAUEEQ010027523">
    <property type="protein sequence ID" value="CAJ0947954.1"/>
    <property type="molecule type" value="Genomic_DNA"/>
</dbReference>
<comment type="caution">
    <text evidence="1">The sequence shown here is derived from an EMBL/GenBank/DDBJ whole genome shotgun (WGS) entry which is preliminary data.</text>
</comment>
<organism evidence="1 2">
    <name type="scientific">Ranitomeya imitator</name>
    <name type="common">mimic poison frog</name>
    <dbReference type="NCBI Taxonomy" id="111125"/>
    <lineage>
        <taxon>Eukaryota</taxon>
        <taxon>Metazoa</taxon>
        <taxon>Chordata</taxon>
        <taxon>Craniata</taxon>
        <taxon>Vertebrata</taxon>
        <taxon>Euteleostomi</taxon>
        <taxon>Amphibia</taxon>
        <taxon>Batrachia</taxon>
        <taxon>Anura</taxon>
        <taxon>Neobatrachia</taxon>
        <taxon>Hyloidea</taxon>
        <taxon>Dendrobatidae</taxon>
        <taxon>Dendrobatinae</taxon>
        <taxon>Ranitomeya</taxon>
    </lineage>
</organism>
<evidence type="ECO:0000313" key="1">
    <source>
        <dbReference type="EMBL" id="CAJ0947954.1"/>
    </source>
</evidence>
<protein>
    <submittedName>
        <fullName evidence="1">Uncharacterized protein</fullName>
    </submittedName>
</protein>
<dbReference type="Proteomes" id="UP001176940">
    <property type="component" value="Unassembled WGS sequence"/>
</dbReference>
<proteinExistence type="predicted"/>
<keyword evidence="2" id="KW-1185">Reference proteome</keyword>
<reference evidence="1" key="1">
    <citation type="submission" date="2023-07" db="EMBL/GenBank/DDBJ databases">
        <authorList>
            <person name="Stuckert A."/>
        </authorList>
    </citation>
    <scope>NUCLEOTIDE SEQUENCE</scope>
</reference>
<sequence>MTRPVITAKIYEFLMKSQENLGPSKDSMFISSDQCRNMERVIYYSKTQLLAFSQLGTMDF</sequence>
<accession>A0ABN9LQG1</accession>